<dbReference type="EMBL" id="MU273660">
    <property type="protein sequence ID" value="KAI0029713.1"/>
    <property type="molecule type" value="Genomic_DNA"/>
</dbReference>
<accession>A0ACB8QD41</accession>
<dbReference type="Proteomes" id="UP000814128">
    <property type="component" value="Unassembled WGS sequence"/>
</dbReference>
<sequence>MPTLADQIDRLTNAARSVKSSATSISASTLESGGPFTQAVLDVPLGDLIRDADPSELGLFTLISPTGNPSREADPSGPSEVTRVEVVNATPLRKPPIVRKDTVRPLEQDPEVYAMAALKYIDRYASIRPMPRARSQVTAMLGQLEEIRTNMDMLNEALSRVPSGSAPDDDRPASPKVLIAEEERHIQKLQESIRQMQKRRESLQRKSVIMPPKTSRTPKTLHKIDYQEESFWNTPSLKAHLPQFEDSLLVDERVDVAEMTTSFDSPLMHRTTHRGRASPAVYNDVDASPVDALAVQDIEQDVEVGEETIHGEESRDSRGVGQDASEDATITLSGQPATSLFVSPRSQPASGDTSVSVIEVEPNQDLPTATDVTSSGKRKVRITTDVERIVAKIWSTVGDIIMPGHKYDVSGTTVMKPPRAKATITHLQSISVQTPTPLSPTTSSLSSMSLAPAASGQITPQQVLTAQMLLALLSSPPEFALPLNKVKEILGSKNGPVHPGAMAGLPTRVLYGCVAKKLVKIERGGGEQTVRFDVT</sequence>
<keyword evidence="2" id="KW-1185">Reference proteome</keyword>
<name>A0ACB8QD41_9AGAM</name>
<gene>
    <name evidence="1" type="ORF">K488DRAFT_88464</name>
</gene>
<evidence type="ECO:0000313" key="2">
    <source>
        <dbReference type="Proteomes" id="UP000814128"/>
    </source>
</evidence>
<comment type="caution">
    <text evidence="1">The sequence shown here is derived from an EMBL/GenBank/DDBJ whole genome shotgun (WGS) entry which is preliminary data.</text>
</comment>
<organism evidence="1 2">
    <name type="scientific">Vararia minispora EC-137</name>
    <dbReference type="NCBI Taxonomy" id="1314806"/>
    <lineage>
        <taxon>Eukaryota</taxon>
        <taxon>Fungi</taxon>
        <taxon>Dikarya</taxon>
        <taxon>Basidiomycota</taxon>
        <taxon>Agaricomycotina</taxon>
        <taxon>Agaricomycetes</taxon>
        <taxon>Russulales</taxon>
        <taxon>Lachnocladiaceae</taxon>
        <taxon>Vararia</taxon>
    </lineage>
</organism>
<reference evidence="1" key="2">
    <citation type="journal article" date="2022" name="New Phytol.">
        <title>Evolutionary transition to the ectomycorrhizal habit in the genomes of a hyperdiverse lineage of mushroom-forming fungi.</title>
        <authorList>
            <person name="Looney B."/>
            <person name="Miyauchi S."/>
            <person name="Morin E."/>
            <person name="Drula E."/>
            <person name="Courty P.E."/>
            <person name="Kohler A."/>
            <person name="Kuo A."/>
            <person name="LaButti K."/>
            <person name="Pangilinan J."/>
            <person name="Lipzen A."/>
            <person name="Riley R."/>
            <person name="Andreopoulos W."/>
            <person name="He G."/>
            <person name="Johnson J."/>
            <person name="Nolan M."/>
            <person name="Tritt A."/>
            <person name="Barry K.W."/>
            <person name="Grigoriev I.V."/>
            <person name="Nagy L.G."/>
            <person name="Hibbett D."/>
            <person name="Henrissat B."/>
            <person name="Matheny P.B."/>
            <person name="Labbe J."/>
            <person name="Martin F.M."/>
        </authorList>
    </citation>
    <scope>NUCLEOTIDE SEQUENCE</scope>
    <source>
        <strain evidence="1">EC-137</strain>
    </source>
</reference>
<evidence type="ECO:0000313" key="1">
    <source>
        <dbReference type="EMBL" id="KAI0029713.1"/>
    </source>
</evidence>
<reference evidence="1" key="1">
    <citation type="submission" date="2021-02" db="EMBL/GenBank/DDBJ databases">
        <authorList>
            <consortium name="DOE Joint Genome Institute"/>
            <person name="Ahrendt S."/>
            <person name="Looney B.P."/>
            <person name="Miyauchi S."/>
            <person name="Morin E."/>
            <person name="Drula E."/>
            <person name="Courty P.E."/>
            <person name="Chicoki N."/>
            <person name="Fauchery L."/>
            <person name="Kohler A."/>
            <person name="Kuo A."/>
            <person name="Labutti K."/>
            <person name="Pangilinan J."/>
            <person name="Lipzen A."/>
            <person name="Riley R."/>
            <person name="Andreopoulos W."/>
            <person name="He G."/>
            <person name="Johnson J."/>
            <person name="Barry K.W."/>
            <person name="Grigoriev I.V."/>
            <person name="Nagy L."/>
            <person name="Hibbett D."/>
            <person name="Henrissat B."/>
            <person name="Matheny P.B."/>
            <person name="Labbe J."/>
            <person name="Martin F."/>
        </authorList>
    </citation>
    <scope>NUCLEOTIDE SEQUENCE</scope>
    <source>
        <strain evidence="1">EC-137</strain>
    </source>
</reference>
<protein>
    <submittedName>
        <fullName evidence="1">Uncharacterized protein</fullName>
    </submittedName>
</protein>
<proteinExistence type="predicted"/>